<reference evidence="1 2" key="1">
    <citation type="submission" date="2019-06" db="EMBL/GenBank/DDBJ databases">
        <title>Micromonospora ordensis sp. nov., isolated from deep marine sediment.</title>
        <authorList>
            <person name="Veyisoglu A."/>
            <person name="Carro L."/>
            <person name="Klenk H.-P."/>
            <person name="Sahin N."/>
        </authorList>
    </citation>
    <scope>NUCLEOTIDE SEQUENCE [LARGE SCALE GENOMIC DNA]</scope>
    <source>
        <strain evidence="1 2">S2509</strain>
    </source>
</reference>
<organism evidence="1 2">
    <name type="scientific">Micromonospora orduensis</name>
    <dbReference type="NCBI Taxonomy" id="1420891"/>
    <lineage>
        <taxon>Bacteria</taxon>
        <taxon>Bacillati</taxon>
        <taxon>Actinomycetota</taxon>
        <taxon>Actinomycetes</taxon>
        <taxon>Micromonosporales</taxon>
        <taxon>Micromonosporaceae</taxon>
        <taxon>Micromonospora</taxon>
    </lineage>
</organism>
<sequence>MSPSDPWHHSKPWFDRALAYARAAGWWYRKAGGSGHIHGTAFCQPPDDRARACKYIVFSTGDGGESAAREFERLVRRCPHNTGVVVGVVAEAAAQLGKVEALCRGAEALLERSAYEQDAAALFDRAEQLLTEAGDAASEVDELLTAAFDMEEEARAAGAAAEESLGEAATPLRDPGQLLELADESALQVKASLKQETESGEVRDLKRRVREIRTTIRSLRARLHQ</sequence>
<comment type="caution">
    <text evidence="1">The sequence shown here is derived from an EMBL/GenBank/DDBJ whole genome shotgun (WGS) entry which is preliminary data.</text>
</comment>
<gene>
    <name evidence="1" type="ORF">FHG89_16105</name>
</gene>
<dbReference type="AlphaFoldDB" id="A0A5C4QR17"/>
<protein>
    <submittedName>
        <fullName evidence="1">Uncharacterized protein</fullName>
    </submittedName>
</protein>
<dbReference type="EMBL" id="VDFY01000160">
    <property type="protein sequence ID" value="TNH28106.1"/>
    <property type="molecule type" value="Genomic_DNA"/>
</dbReference>
<keyword evidence="2" id="KW-1185">Reference proteome</keyword>
<dbReference type="Proteomes" id="UP000306145">
    <property type="component" value="Unassembled WGS sequence"/>
</dbReference>
<proteinExistence type="predicted"/>
<evidence type="ECO:0000313" key="2">
    <source>
        <dbReference type="Proteomes" id="UP000306145"/>
    </source>
</evidence>
<evidence type="ECO:0000313" key="1">
    <source>
        <dbReference type="EMBL" id="TNH28106.1"/>
    </source>
</evidence>
<name>A0A5C4QR17_9ACTN</name>
<accession>A0A5C4QR17</accession>